<dbReference type="InterPro" id="IPR026286">
    <property type="entry name" value="MaiA/AMDase"/>
</dbReference>
<dbReference type="PANTHER" id="PTHR40267:SF1">
    <property type="entry name" value="BLR3294 PROTEIN"/>
    <property type="match status" value="1"/>
</dbReference>
<dbReference type="Proteomes" id="UP001352263">
    <property type="component" value="Unassembled WGS sequence"/>
</dbReference>
<keyword evidence="2" id="KW-1185">Reference proteome</keyword>
<dbReference type="PIRSF" id="PIRSF015736">
    <property type="entry name" value="MI"/>
    <property type="match status" value="1"/>
</dbReference>
<sequence length="240" mass="26325">MTLGPNYGFFARIGVLIPSGNITAEPQLHTLLPPGVSIHTTRLKLTGSSPRQLLSMIENVEEAALLLADLRPDLIVFHCTAVSTWNPEMDAAICQRIENVTGIKAITTASALINAFRTLHVQRTVLVSPYTDAINQREVAFLEHYGIHTSKVVGLGIDHPVDMHTVEPSVWESLVLENQCSDAQAYFVSCTAVRSLEVIQSLEDSIGIPVLTSNQVMLWHALRSVRVTLPIPGYGKLLRI</sequence>
<reference evidence="1 2" key="1">
    <citation type="submission" date="2023-10" db="EMBL/GenBank/DDBJ databases">
        <title>Noviherbaspirillum sp. CPCC 100848 genome assembly.</title>
        <authorList>
            <person name="Li X.Y."/>
            <person name="Fang X.M."/>
        </authorList>
    </citation>
    <scope>NUCLEOTIDE SEQUENCE [LARGE SCALE GENOMIC DNA]</scope>
    <source>
        <strain evidence="1 2">CPCC 100848</strain>
    </source>
</reference>
<organism evidence="1 2">
    <name type="scientific">Noviherbaspirillum album</name>
    <dbReference type="NCBI Taxonomy" id="3080276"/>
    <lineage>
        <taxon>Bacteria</taxon>
        <taxon>Pseudomonadati</taxon>
        <taxon>Pseudomonadota</taxon>
        <taxon>Betaproteobacteria</taxon>
        <taxon>Burkholderiales</taxon>
        <taxon>Oxalobacteraceae</taxon>
        <taxon>Noviherbaspirillum</taxon>
    </lineage>
</organism>
<name>A0ABU6JI96_9BURK</name>
<dbReference type="Pfam" id="PF17645">
    <property type="entry name" value="Amdase"/>
    <property type="match status" value="1"/>
</dbReference>
<dbReference type="InterPro" id="IPR053714">
    <property type="entry name" value="Iso_Racemase_Enz_sf"/>
</dbReference>
<comment type="caution">
    <text evidence="1">The sequence shown here is derived from an EMBL/GenBank/DDBJ whole genome shotgun (WGS) entry which is preliminary data.</text>
</comment>
<protein>
    <recommendedName>
        <fullName evidence="3">Arylmalonate decarboxylase</fullName>
    </recommendedName>
</protein>
<gene>
    <name evidence="1" type="ORF">RY831_30095</name>
</gene>
<accession>A0ABU6JI96</accession>
<evidence type="ECO:0000313" key="2">
    <source>
        <dbReference type="Proteomes" id="UP001352263"/>
    </source>
</evidence>
<dbReference type="RefSeq" id="WP_326510012.1">
    <property type="nucleotide sequence ID" value="NZ_JAWIIV010000052.1"/>
</dbReference>
<proteinExistence type="predicted"/>
<evidence type="ECO:0000313" key="1">
    <source>
        <dbReference type="EMBL" id="MEC4723399.1"/>
    </source>
</evidence>
<dbReference type="Gene3D" id="3.40.50.12500">
    <property type="match status" value="1"/>
</dbReference>
<evidence type="ECO:0008006" key="3">
    <source>
        <dbReference type="Google" id="ProtNLM"/>
    </source>
</evidence>
<dbReference type="PANTHER" id="PTHR40267">
    <property type="entry name" value="BLR3294 PROTEIN"/>
    <property type="match status" value="1"/>
</dbReference>
<dbReference type="EMBL" id="JAWIIV010000052">
    <property type="protein sequence ID" value="MEC4723399.1"/>
    <property type="molecule type" value="Genomic_DNA"/>
</dbReference>